<dbReference type="EMBL" id="MU006241">
    <property type="protein sequence ID" value="KAF2820395.1"/>
    <property type="molecule type" value="Genomic_DNA"/>
</dbReference>
<protein>
    <submittedName>
        <fullName evidence="1">Uncharacterized protein</fullName>
    </submittedName>
</protein>
<organism evidence="1 2">
    <name type="scientific">Ophiobolus disseminans</name>
    <dbReference type="NCBI Taxonomy" id="1469910"/>
    <lineage>
        <taxon>Eukaryota</taxon>
        <taxon>Fungi</taxon>
        <taxon>Dikarya</taxon>
        <taxon>Ascomycota</taxon>
        <taxon>Pezizomycotina</taxon>
        <taxon>Dothideomycetes</taxon>
        <taxon>Pleosporomycetidae</taxon>
        <taxon>Pleosporales</taxon>
        <taxon>Pleosporineae</taxon>
        <taxon>Phaeosphaeriaceae</taxon>
        <taxon>Ophiobolus</taxon>
    </lineage>
</organism>
<dbReference type="Proteomes" id="UP000799424">
    <property type="component" value="Unassembled WGS sequence"/>
</dbReference>
<keyword evidence="2" id="KW-1185">Reference proteome</keyword>
<proteinExistence type="predicted"/>
<dbReference type="OrthoDB" id="3801356at2759"/>
<reference evidence="1" key="1">
    <citation type="journal article" date="2020" name="Stud. Mycol.">
        <title>101 Dothideomycetes genomes: a test case for predicting lifestyles and emergence of pathogens.</title>
        <authorList>
            <person name="Haridas S."/>
            <person name="Albert R."/>
            <person name="Binder M."/>
            <person name="Bloem J."/>
            <person name="Labutti K."/>
            <person name="Salamov A."/>
            <person name="Andreopoulos B."/>
            <person name="Baker S."/>
            <person name="Barry K."/>
            <person name="Bills G."/>
            <person name="Bluhm B."/>
            <person name="Cannon C."/>
            <person name="Castanera R."/>
            <person name="Culley D."/>
            <person name="Daum C."/>
            <person name="Ezra D."/>
            <person name="Gonzalez J."/>
            <person name="Henrissat B."/>
            <person name="Kuo A."/>
            <person name="Liang C."/>
            <person name="Lipzen A."/>
            <person name="Lutzoni F."/>
            <person name="Magnuson J."/>
            <person name="Mondo S."/>
            <person name="Nolan M."/>
            <person name="Ohm R."/>
            <person name="Pangilinan J."/>
            <person name="Park H.-J."/>
            <person name="Ramirez L."/>
            <person name="Alfaro M."/>
            <person name="Sun H."/>
            <person name="Tritt A."/>
            <person name="Yoshinaga Y."/>
            <person name="Zwiers L.-H."/>
            <person name="Turgeon B."/>
            <person name="Goodwin S."/>
            <person name="Spatafora J."/>
            <person name="Crous P."/>
            <person name="Grigoriev I."/>
        </authorList>
    </citation>
    <scope>NUCLEOTIDE SEQUENCE</scope>
    <source>
        <strain evidence="1">CBS 113818</strain>
    </source>
</reference>
<name>A0A6A6ZJH7_9PLEO</name>
<evidence type="ECO:0000313" key="2">
    <source>
        <dbReference type="Proteomes" id="UP000799424"/>
    </source>
</evidence>
<dbReference type="AlphaFoldDB" id="A0A6A6ZJH7"/>
<gene>
    <name evidence="1" type="ORF">CC86DRAFT_459862</name>
</gene>
<sequence length="558" mass="63389">MDPSVVVSSAPMNSDTTSFLDLPAEIRNWIYEILFRHVDPLLLAYPGGGHVSLHRRIGDRNDDLPVAQGALPSEVTDRDMSLPQDLRPKKLRDCSCTSDWSSSFSSLPASLSRGGIRAVREQVSGHQAIHFRQRLRCIKTICESNGIFVATLCPPNCVHCGYRFRGASFLPWIHCLEIGPLLQAIWSVDHEVHIAFTASSSREDDFLALFHSGTFRPSSQWKDFDTKRLTQLVQASSKDCLTMKKFRHAIGNVAVKRDGSGGAFTFWTPQWPSNLSDARFHGTSDERSFLENARYFSAHETHGLRWVEDKPVRFLDLPHRIRTRIVEDIIRNSNAYKLDLNTKMDFRTLCSVLYIHREMRNTHGGAFLHGSMFTVSMTSRDAYTTFDFAKLRRLMYKPFGIYFEGDYTEDQRFGSAADFALDLHVHVDTVIALKDVRINALPIIVATLLAHGKYEISVTLHTGGLFFGEDGVHMYGNCPEIWIDGYGDVQEVVRAGVHEGYVEDVQGTYYGLRNASLVRTKVIPPHQDLNSLARSMYCYIEWVLSEEEHGLWEREEDD</sequence>
<accession>A0A6A6ZJH7</accession>
<evidence type="ECO:0000313" key="1">
    <source>
        <dbReference type="EMBL" id="KAF2820395.1"/>
    </source>
</evidence>